<dbReference type="InterPro" id="IPR034660">
    <property type="entry name" value="DinB/YfiT-like"/>
</dbReference>
<protein>
    <submittedName>
        <fullName evidence="1">DinB family protein</fullName>
    </submittedName>
</protein>
<name>A0ABY4K7W4_9FLAO</name>
<reference evidence="1" key="1">
    <citation type="submission" date="2022-04" db="EMBL/GenBank/DDBJ databases">
        <title>Evolutionary, genomic, and biogeographic characterization of Chryseobacterium nepalense represented by a plastic-degrading bacterium AC3.</title>
        <authorList>
            <person name="Yin Z."/>
            <person name="Liu X."/>
            <person name="Wang D."/>
            <person name="Xie Z."/>
        </authorList>
    </citation>
    <scope>NUCLEOTIDE SEQUENCE</scope>
    <source>
        <strain evidence="1">AC3</strain>
    </source>
</reference>
<evidence type="ECO:0000313" key="1">
    <source>
        <dbReference type="EMBL" id="UPQ76848.1"/>
    </source>
</evidence>
<dbReference type="Proteomes" id="UP000830552">
    <property type="component" value="Chromosome"/>
</dbReference>
<dbReference type="EMBL" id="CP096203">
    <property type="protein sequence ID" value="UPQ76848.1"/>
    <property type="molecule type" value="Genomic_DNA"/>
</dbReference>
<sequence length="174" mass="20086">MDTPTSKKLEIIIPAFRGHSQNFLMVLDGISEQDALKRVEGKTNHIIWMAGNFLDMRYALGSVLGIQEEFEFKDLFFQGKSLNESFAYPSLEQLKDAFHKISPLVYQKLLEASDEELDKAFPMGMNIEFFPETILNFIGMCIGREDYLCGQIGLMRRILGYEGLKYEFDKDLKY</sequence>
<proteinExistence type="predicted"/>
<evidence type="ECO:0000313" key="2">
    <source>
        <dbReference type="Proteomes" id="UP000830552"/>
    </source>
</evidence>
<gene>
    <name evidence="1" type="ORF">M0D58_04680</name>
</gene>
<dbReference type="RefSeq" id="WP_248393867.1">
    <property type="nucleotide sequence ID" value="NZ_CP096203.1"/>
</dbReference>
<dbReference type="Gene3D" id="1.20.120.450">
    <property type="entry name" value="dinb family like domain"/>
    <property type="match status" value="1"/>
</dbReference>
<accession>A0ABY4K7W4</accession>
<keyword evidence="2" id="KW-1185">Reference proteome</keyword>
<organism evidence="1 2">
    <name type="scientific">Chryseobacterium nepalense</name>
    <dbReference type="NCBI Taxonomy" id="1854498"/>
    <lineage>
        <taxon>Bacteria</taxon>
        <taxon>Pseudomonadati</taxon>
        <taxon>Bacteroidota</taxon>
        <taxon>Flavobacteriia</taxon>
        <taxon>Flavobacteriales</taxon>
        <taxon>Weeksellaceae</taxon>
        <taxon>Chryseobacterium group</taxon>
        <taxon>Chryseobacterium</taxon>
    </lineage>
</organism>
<dbReference type="SUPFAM" id="SSF109854">
    <property type="entry name" value="DinB/YfiT-like putative metalloenzymes"/>
    <property type="match status" value="1"/>
</dbReference>